<sequence length="71" mass="7497">MLVPPHAHTPAGLTHRPVSAMSGLDHSVSCIALSELNPVAAGTIPIFSIGRSKADNGTFGTEMHRSFLFKI</sequence>
<evidence type="ECO:0000313" key="2">
    <source>
        <dbReference type="Proteomes" id="UP000291819"/>
    </source>
</evidence>
<reference evidence="1 2" key="1">
    <citation type="submission" date="2019-02" db="EMBL/GenBank/DDBJ databases">
        <title>Pedobacter kyonggii whole genome sequence analysis.</title>
        <authorList>
            <person name="Dahal R.H."/>
        </authorList>
    </citation>
    <scope>NUCLEOTIDE SEQUENCE [LARGE SCALE GENOMIC DNA]</scope>
    <source>
        <strain evidence="1 2">K-4-11-1</strain>
    </source>
</reference>
<accession>A0A4Q9HDR6</accession>
<dbReference type="RefSeq" id="WP_131030068.1">
    <property type="nucleotide sequence ID" value="NZ_SIXF01000008.1"/>
</dbReference>
<dbReference type="EMBL" id="SIXF01000008">
    <property type="protein sequence ID" value="TBO42467.1"/>
    <property type="molecule type" value="Genomic_DNA"/>
</dbReference>
<name>A0A4Q9HDR6_9SPHI</name>
<organism evidence="1 2">
    <name type="scientific">Pedobacter kyonggii</name>
    <dbReference type="NCBI Taxonomy" id="1926871"/>
    <lineage>
        <taxon>Bacteria</taxon>
        <taxon>Pseudomonadati</taxon>
        <taxon>Bacteroidota</taxon>
        <taxon>Sphingobacteriia</taxon>
        <taxon>Sphingobacteriales</taxon>
        <taxon>Sphingobacteriaceae</taxon>
        <taxon>Pedobacter</taxon>
    </lineage>
</organism>
<dbReference type="AlphaFoldDB" id="A0A4Q9HDR6"/>
<dbReference type="Proteomes" id="UP000291819">
    <property type="component" value="Unassembled WGS sequence"/>
</dbReference>
<proteinExistence type="predicted"/>
<evidence type="ECO:0000313" key="1">
    <source>
        <dbReference type="EMBL" id="TBO42467.1"/>
    </source>
</evidence>
<gene>
    <name evidence="1" type="ORF">EYS08_10950</name>
</gene>
<protein>
    <submittedName>
        <fullName evidence="1">Uncharacterized protein</fullName>
    </submittedName>
</protein>
<comment type="caution">
    <text evidence="1">The sequence shown here is derived from an EMBL/GenBank/DDBJ whole genome shotgun (WGS) entry which is preliminary data.</text>
</comment>
<keyword evidence="2" id="KW-1185">Reference proteome</keyword>